<sequence length="51" mass="5378">NIKKAATMKIKGGGIKPAIPSITIDVPYASEIIPPISGPIVIPIKTLNRIK</sequence>
<dbReference type="EMBL" id="BARU01031794">
    <property type="protein sequence ID" value="GAH63799.1"/>
    <property type="molecule type" value="Genomic_DNA"/>
</dbReference>
<name>X1ICF7_9ZZZZ</name>
<reference evidence="1" key="1">
    <citation type="journal article" date="2014" name="Front. Microbiol.">
        <title>High frequency of phylogenetically diverse reductive dehalogenase-homologous genes in deep subseafloor sedimentary metagenomes.</title>
        <authorList>
            <person name="Kawai M."/>
            <person name="Futagami T."/>
            <person name="Toyoda A."/>
            <person name="Takaki Y."/>
            <person name="Nishi S."/>
            <person name="Hori S."/>
            <person name="Arai W."/>
            <person name="Tsubouchi T."/>
            <person name="Morono Y."/>
            <person name="Uchiyama I."/>
            <person name="Ito T."/>
            <person name="Fujiyama A."/>
            <person name="Inagaki F."/>
            <person name="Takami H."/>
        </authorList>
    </citation>
    <scope>NUCLEOTIDE SEQUENCE</scope>
    <source>
        <strain evidence="1">Expedition CK06-06</strain>
    </source>
</reference>
<comment type="caution">
    <text evidence="1">The sequence shown here is derived from an EMBL/GenBank/DDBJ whole genome shotgun (WGS) entry which is preliminary data.</text>
</comment>
<gene>
    <name evidence="1" type="ORF">S03H2_50235</name>
</gene>
<evidence type="ECO:0000313" key="1">
    <source>
        <dbReference type="EMBL" id="GAH63799.1"/>
    </source>
</evidence>
<feature type="non-terminal residue" evidence="1">
    <location>
        <position position="1"/>
    </location>
</feature>
<organism evidence="1">
    <name type="scientific">marine sediment metagenome</name>
    <dbReference type="NCBI Taxonomy" id="412755"/>
    <lineage>
        <taxon>unclassified sequences</taxon>
        <taxon>metagenomes</taxon>
        <taxon>ecological metagenomes</taxon>
    </lineage>
</organism>
<dbReference type="AlphaFoldDB" id="X1ICF7"/>
<proteinExistence type="predicted"/>
<protein>
    <submittedName>
        <fullName evidence="1">Uncharacterized protein</fullName>
    </submittedName>
</protein>
<accession>X1ICF7</accession>